<feature type="transmembrane region" description="Helical" evidence="11">
    <location>
        <begin position="268"/>
        <end position="291"/>
    </location>
</feature>
<keyword evidence="5 10" id="KW-0132">Cell division</keyword>
<evidence type="ECO:0000256" key="11">
    <source>
        <dbReference type="SAM" id="Phobius"/>
    </source>
</evidence>
<evidence type="ECO:0000256" key="6">
    <source>
        <dbReference type="ARBA" id="ARBA00022692"/>
    </source>
</evidence>
<organism evidence="14 15">
    <name type="scientific">Peptoniphilus equinus</name>
    <dbReference type="NCBI Taxonomy" id="3016343"/>
    <lineage>
        <taxon>Bacteria</taxon>
        <taxon>Bacillati</taxon>
        <taxon>Bacillota</taxon>
        <taxon>Tissierellia</taxon>
        <taxon>Tissierellales</taxon>
        <taxon>Peptoniphilaceae</taxon>
        <taxon>Peptoniphilus</taxon>
    </lineage>
</organism>
<sequence length="299" mass="33333">MRWFRQLLNILKDTFKGIFRYFGMSAASVASIGAMLTLFGVVLLLVLNINNAVYSLGQELDKVVIWIQDGSKAEDVNQLIGELSKDSRVRSVQYTSKERAIEKFRDQLADKGYLMDSVSSDVLPASLTVSLNDAKAASDIAEQVQGKPVVERTDYHYELIQKMQDYEKSIKYVGAAVVIVLLFVSVLIIHNTILITVSNRSHEIEIMKYIGATDSYIKSPFLLEGIIFGIIGAVAAFFLVTGVYSYYYGSHNVDFTMLLERGLVEPQIIKRHLLVIFVCIGSGIGFLGSLVSTERHLNV</sequence>
<accession>A0ABY7QSS0</accession>
<feature type="transmembrane region" description="Helical" evidence="11">
    <location>
        <begin position="21"/>
        <end position="47"/>
    </location>
</feature>
<evidence type="ECO:0000256" key="10">
    <source>
        <dbReference type="PIRNR" id="PIRNR003097"/>
    </source>
</evidence>
<reference evidence="14 15" key="1">
    <citation type="submission" date="2023-01" db="EMBL/GenBank/DDBJ databases">
        <authorList>
            <person name="Lee S.H."/>
            <person name="Jung H.S."/>
            <person name="Yun J.U."/>
        </authorList>
    </citation>
    <scope>NUCLEOTIDE SEQUENCE [LARGE SCALE GENOMIC DNA]</scope>
    <source>
        <strain evidence="14 15">CBA3646</strain>
    </source>
</reference>
<evidence type="ECO:0000256" key="2">
    <source>
        <dbReference type="ARBA" id="ARBA00007379"/>
    </source>
</evidence>
<dbReference type="InterPro" id="IPR040690">
    <property type="entry name" value="FtsX_ECD"/>
</dbReference>
<keyword evidence="4 10" id="KW-1003">Cell membrane</keyword>
<proteinExistence type="inferred from homology"/>
<dbReference type="Gene3D" id="3.30.70.3040">
    <property type="match status" value="1"/>
</dbReference>
<dbReference type="Proteomes" id="UP001210339">
    <property type="component" value="Chromosome"/>
</dbReference>
<comment type="subcellular location">
    <subcellularLocation>
        <location evidence="1">Cell membrane</location>
        <topology evidence="1">Multi-pass membrane protein</topology>
    </subcellularLocation>
</comment>
<dbReference type="Pfam" id="PF02687">
    <property type="entry name" value="FtsX"/>
    <property type="match status" value="1"/>
</dbReference>
<dbReference type="RefSeq" id="WP_271191041.1">
    <property type="nucleotide sequence ID" value="NZ_CP115667.1"/>
</dbReference>
<feature type="domain" description="ABC3 transporter permease C-terminal" evidence="12">
    <location>
        <begin position="176"/>
        <end position="250"/>
    </location>
</feature>
<keyword evidence="8 10" id="KW-0472">Membrane</keyword>
<evidence type="ECO:0000313" key="14">
    <source>
        <dbReference type="EMBL" id="WBW49511.1"/>
    </source>
</evidence>
<evidence type="ECO:0000256" key="9">
    <source>
        <dbReference type="ARBA" id="ARBA00023306"/>
    </source>
</evidence>
<gene>
    <name evidence="14" type="primary">ftsX</name>
    <name evidence="14" type="ORF">O6R05_05745</name>
</gene>
<evidence type="ECO:0000313" key="15">
    <source>
        <dbReference type="Proteomes" id="UP001210339"/>
    </source>
</evidence>
<evidence type="ECO:0000256" key="4">
    <source>
        <dbReference type="ARBA" id="ARBA00022475"/>
    </source>
</evidence>
<comment type="function">
    <text evidence="10">Part of the ABC transporter FtsEX involved in asymmetric cellular division facilitating the initiation of sporulation.</text>
</comment>
<keyword evidence="7 11" id="KW-1133">Transmembrane helix</keyword>
<dbReference type="InterPro" id="IPR058204">
    <property type="entry name" value="FtsX_firmicutes-type"/>
</dbReference>
<feature type="domain" description="FtsX extracellular" evidence="13">
    <location>
        <begin position="63"/>
        <end position="151"/>
    </location>
</feature>
<evidence type="ECO:0000256" key="3">
    <source>
        <dbReference type="ARBA" id="ARBA00021907"/>
    </source>
</evidence>
<dbReference type="PANTHER" id="PTHR47755">
    <property type="entry name" value="CELL DIVISION PROTEIN FTSX"/>
    <property type="match status" value="1"/>
</dbReference>
<evidence type="ECO:0000259" key="13">
    <source>
        <dbReference type="Pfam" id="PF18075"/>
    </source>
</evidence>
<dbReference type="Pfam" id="PF18075">
    <property type="entry name" value="FtsX_ECD"/>
    <property type="match status" value="1"/>
</dbReference>
<evidence type="ECO:0000256" key="8">
    <source>
        <dbReference type="ARBA" id="ARBA00023136"/>
    </source>
</evidence>
<dbReference type="NCBIfam" id="NF038347">
    <property type="entry name" value="FtsX_Gpos"/>
    <property type="match status" value="1"/>
</dbReference>
<keyword evidence="6 11" id="KW-0812">Transmembrane</keyword>
<keyword evidence="9 10" id="KW-0131">Cell cycle</keyword>
<feature type="transmembrane region" description="Helical" evidence="11">
    <location>
        <begin position="172"/>
        <end position="197"/>
    </location>
</feature>
<keyword evidence="15" id="KW-1185">Reference proteome</keyword>
<evidence type="ECO:0000256" key="5">
    <source>
        <dbReference type="ARBA" id="ARBA00022618"/>
    </source>
</evidence>
<dbReference type="PANTHER" id="PTHR47755:SF1">
    <property type="entry name" value="CELL DIVISION PROTEIN FTSX"/>
    <property type="match status" value="1"/>
</dbReference>
<comment type="similarity">
    <text evidence="2 10">Belongs to the ABC-4 integral membrane protein family. FtsX subfamily.</text>
</comment>
<dbReference type="PIRSF" id="PIRSF003097">
    <property type="entry name" value="FtsX"/>
    <property type="match status" value="1"/>
</dbReference>
<dbReference type="EMBL" id="CP115667">
    <property type="protein sequence ID" value="WBW49511.1"/>
    <property type="molecule type" value="Genomic_DNA"/>
</dbReference>
<protein>
    <recommendedName>
        <fullName evidence="3 10">Cell division protein FtsX</fullName>
    </recommendedName>
</protein>
<dbReference type="InterPro" id="IPR003838">
    <property type="entry name" value="ABC3_permease_C"/>
</dbReference>
<dbReference type="InterPro" id="IPR004513">
    <property type="entry name" value="FtsX"/>
</dbReference>
<name>A0ABY7QSS0_9FIRM</name>
<evidence type="ECO:0000259" key="12">
    <source>
        <dbReference type="Pfam" id="PF02687"/>
    </source>
</evidence>
<feature type="transmembrane region" description="Helical" evidence="11">
    <location>
        <begin position="226"/>
        <end position="248"/>
    </location>
</feature>
<evidence type="ECO:0000256" key="7">
    <source>
        <dbReference type="ARBA" id="ARBA00022989"/>
    </source>
</evidence>
<evidence type="ECO:0000256" key="1">
    <source>
        <dbReference type="ARBA" id="ARBA00004651"/>
    </source>
</evidence>